<name>E4Z1S0_OIKDI</name>
<proteinExistence type="predicted"/>
<protein>
    <submittedName>
        <fullName evidence="2">Uncharacterized protein</fullName>
    </submittedName>
</protein>
<evidence type="ECO:0000313" key="2">
    <source>
        <dbReference type="EMBL" id="CBY41648.1"/>
    </source>
</evidence>
<sequence length="92" mass="10907">MKYATWGYNRCSTDKNTQTEELRSENERQERQESGEDKADSDEYVYISPEEAFKAAWKRQNAAERPERAAVKPIKINQQQDGIRKRLRIQQN</sequence>
<dbReference type="AlphaFoldDB" id="E4Z1S0"/>
<feature type="region of interest" description="Disordered" evidence="1">
    <location>
        <begin position="64"/>
        <end position="92"/>
    </location>
</feature>
<dbReference type="EMBL" id="FN656553">
    <property type="protein sequence ID" value="CBY41648.1"/>
    <property type="molecule type" value="Genomic_DNA"/>
</dbReference>
<evidence type="ECO:0000256" key="1">
    <source>
        <dbReference type="SAM" id="MobiDB-lite"/>
    </source>
</evidence>
<feature type="compositionally biased region" description="Basic and acidic residues" evidence="1">
    <location>
        <begin position="17"/>
        <end position="38"/>
    </location>
</feature>
<dbReference type="Proteomes" id="UP000011014">
    <property type="component" value="Unassembled WGS sequence"/>
</dbReference>
<accession>E4Z1S0</accession>
<reference evidence="2" key="1">
    <citation type="journal article" date="2010" name="Science">
        <title>Plasticity of animal genome architecture unmasked by rapid evolution of a pelagic tunicate.</title>
        <authorList>
            <person name="Denoeud F."/>
            <person name="Henriet S."/>
            <person name="Mungpakdee S."/>
            <person name="Aury J.M."/>
            <person name="Da Silva C."/>
            <person name="Brinkmann H."/>
            <person name="Mikhaleva J."/>
            <person name="Olsen L.C."/>
            <person name="Jubin C."/>
            <person name="Canestro C."/>
            <person name="Bouquet J.M."/>
            <person name="Danks G."/>
            <person name="Poulain J."/>
            <person name="Campsteijn C."/>
            <person name="Adamski M."/>
            <person name="Cross I."/>
            <person name="Yadetie F."/>
            <person name="Muffato M."/>
            <person name="Louis A."/>
            <person name="Butcher S."/>
            <person name="Tsagkogeorga G."/>
            <person name="Konrad A."/>
            <person name="Singh S."/>
            <person name="Jensen M.F."/>
            <person name="Cong E.H."/>
            <person name="Eikeseth-Otteraa H."/>
            <person name="Noel B."/>
            <person name="Anthouard V."/>
            <person name="Porcel B.M."/>
            <person name="Kachouri-Lafond R."/>
            <person name="Nishino A."/>
            <person name="Ugolini M."/>
            <person name="Chourrout P."/>
            <person name="Nishida H."/>
            <person name="Aasland R."/>
            <person name="Huzurbazar S."/>
            <person name="Westhof E."/>
            <person name="Delsuc F."/>
            <person name="Lehrach H."/>
            <person name="Reinhardt R."/>
            <person name="Weissenbach J."/>
            <person name="Roy S.W."/>
            <person name="Artiguenave F."/>
            <person name="Postlethwait J.H."/>
            <person name="Manak J.R."/>
            <person name="Thompson E.M."/>
            <person name="Jaillon O."/>
            <person name="Du Pasquier L."/>
            <person name="Boudinot P."/>
            <person name="Liberles D.A."/>
            <person name="Volff J.N."/>
            <person name="Philippe H."/>
            <person name="Lenhard B."/>
            <person name="Roest Crollius H."/>
            <person name="Wincker P."/>
            <person name="Chourrout D."/>
        </authorList>
    </citation>
    <scope>NUCLEOTIDE SEQUENCE [LARGE SCALE GENOMIC DNA]</scope>
</reference>
<gene>
    <name evidence="2" type="ORF">GSOID_T00023732001</name>
</gene>
<feature type="region of interest" description="Disordered" evidence="1">
    <location>
        <begin position="1"/>
        <end position="42"/>
    </location>
</feature>
<organism evidence="2">
    <name type="scientific">Oikopleura dioica</name>
    <name type="common">Tunicate</name>
    <dbReference type="NCBI Taxonomy" id="34765"/>
    <lineage>
        <taxon>Eukaryota</taxon>
        <taxon>Metazoa</taxon>
        <taxon>Chordata</taxon>
        <taxon>Tunicata</taxon>
        <taxon>Appendicularia</taxon>
        <taxon>Copelata</taxon>
        <taxon>Oikopleuridae</taxon>
        <taxon>Oikopleura</taxon>
    </lineage>
</organism>